<keyword evidence="4" id="KW-1185">Reference proteome</keyword>
<proteinExistence type="predicted"/>
<feature type="compositionally biased region" description="Low complexity" evidence="2">
    <location>
        <begin position="32"/>
        <end position="43"/>
    </location>
</feature>
<dbReference type="Proteomes" id="UP000807716">
    <property type="component" value="Unassembled WGS sequence"/>
</dbReference>
<dbReference type="EMBL" id="JAAAJB010000520">
    <property type="protein sequence ID" value="KAG0254387.1"/>
    <property type="molecule type" value="Genomic_DNA"/>
</dbReference>
<feature type="compositionally biased region" description="Polar residues" evidence="2">
    <location>
        <begin position="1"/>
        <end position="31"/>
    </location>
</feature>
<organism evidence="3 4">
    <name type="scientific">Actinomortierella ambigua</name>
    <dbReference type="NCBI Taxonomy" id="1343610"/>
    <lineage>
        <taxon>Eukaryota</taxon>
        <taxon>Fungi</taxon>
        <taxon>Fungi incertae sedis</taxon>
        <taxon>Mucoromycota</taxon>
        <taxon>Mortierellomycotina</taxon>
        <taxon>Mortierellomycetes</taxon>
        <taxon>Mortierellales</taxon>
        <taxon>Mortierellaceae</taxon>
        <taxon>Actinomortierella</taxon>
    </lineage>
</organism>
<comment type="caution">
    <text evidence="3">The sequence shown here is derived from an EMBL/GenBank/DDBJ whole genome shotgun (WGS) entry which is preliminary data.</text>
</comment>
<accession>A0A9P6PWB5</accession>
<feature type="coiled-coil region" evidence="1">
    <location>
        <begin position="282"/>
        <end position="309"/>
    </location>
</feature>
<reference evidence="3" key="1">
    <citation type="journal article" date="2020" name="Fungal Divers.">
        <title>Resolving the Mortierellaceae phylogeny through synthesis of multi-gene phylogenetics and phylogenomics.</title>
        <authorList>
            <person name="Vandepol N."/>
            <person name="Liber J."/>
            <person name="Desiro A."/>
            <person name="Na H."/>
            <person name="Kennedy M."/>
            <person name="Barry K."/>
            <person name="Grigoriev I.V."/>
            <person name="Miller A.N."/>
            <person name="O'Donnell K."/>
            <person name="Stajich J.E."/>
            <person name="Bonito G."/>
        </authorList>
    </citation>
    <scope>NUCLEOTIDE SEQUENCE</scope>
    <source>
        <strain evidence="3">BC1065</strain>
    </source>
</reference>
<feature type="compositionally biased region" description="Polar residues" evidence="2">
    <location>
        <begin position="52"/>
        <end position="61"/>
    </location>
</feature>
<evidence type="ECO:0000313" key="4">
    <source>
        <dbReference type="Proteomes" id="UP000807716"/>
    </source>
</evidence>
<evidence type="ECO:0000313" key="3">
    <source>
        <dbReference type="EMBL" id="KAG0254387.1"/>
    </source>
</evidence>
<gene>
    <name evidence="3" type="ORF">DFQ27_006893</name>
</gene>
<dbReference type="AlphaFoldDB" id="A0A9P6PWB5"/>
<keyword evidence="1" id="KW-0175">Coiled coil</keyword>
<evidence type="ECO:0000256" key="1">
    <source>
        <dbReference type="SAM" id="Coils"/>
    </source>
</evidence>
<protein>
    <submittedName>
        <fullName evidence="3">Uncharacterized protein</fullName>
    </submittedName>
</protein>
<name>A0A9P6PWB5_9FUNG</name>
<feature type="compositionally biased region" description="Low complexity" evidence="2">
    <location>
        <begin position="93"/>
        <end position="124"/>
    </location>
</feature>
<sequence>MSSNSETPVDALNQQEVATDAQKQQQQHNSNAAVPAAAAAASEEVTEALQVSERTSATPNSPDDDADGQDEDRPTSTTVPTIEEPAADASATQKQPLKLQPSQLSPAAVVGAAPSPRSPVSPSRYTIDDDDDDYYEDGFEGGQLTILQGPGQQSTSASGASAAPKEAPVFDIHAELDFVKARLETIALDPSDPKTSEERVALQELQKSTEMYIESQDVLAAKQQQLSHNLHNEGVRVVLASQVDQLTEESNARERQWSATKQVYHREFGELMDSPRKLSSVRAKTEVDIRQLQDQIAHLQRQLDTVAARRRQMMADAEEHRRRYAEAGLDD</sequence>
<feature type="compositionally biased region" description="Low complexity" evidence="2">
    <location>
        <begin position="148"/>
        <end position="164"/>
    </location>
</feature>
<dbReference type="OrthoDB" id="2396899at2759"/>
<evidence type="ECO:0000256" key="2">
    <source>
        <dbReference type="SAM" id="MobiDB-lite"/>
    </source>
</evidence>
<feature type="region of interest" description="Disordered" evidence="2">
    <location>
        <begin position="1"/>
        <end position="165"/>
    </location>
</feature>
<feature type="compositionally biased region" description="Acidic residues" evidence="2">
    <location>
        <begin position="128"/>
        <end position="139"/>
    </location>
</feature>